<sequence length="258" mass="29225">MSEPIHPCAGRQGRRRRHDASPKALAERVNLLVADRASRVALDFQRSAYGSGLDILCLAAEHGLTALRQARDGHARELASLPPEAHRRWDFDEYGGQFEITSPAADLETDIEMATDALNELRKAFAVAAYHHWERSVIEWWHAARPTILPPGRPPFGYDHLKKAAKRLSVRPAPALNKVVTLANALKHNDKRRWNELKKQWPEVIARERYRSRADWAGTIQLNDTQLLEVFQAVQQSGPSSSQQQKWSPLPFTPRDDA</sequence>
<evidence type="ECO:0000313" key="2">
    <source>
        <dbReference type="EMBL" id="MBB2157342.1"/>
    </source>
</evidence>
<organism evidence="2 3">
    <name type="scientific">Gluconacetobacter diazotrophicus</name>
    <name type="common">Acetobacter diazotrophicus</name>
    <dbReference type="NCBI Taxonomy" id="33996"/>
    <lineage>
        <taxon>Bacteria</taxon>
        <taxon>Pseudomonadati</taxon>
        <taxon>Pseudomonadota</taxon>
        <taxon>Alphaproteobacteria</taxon>
        <taxon>Acetobacterales</taxon>
        <taxon>Acetobacteraceae</taxon>
        <taxon>Gluconacetobacter</taxon>
    </lineage>
</organism>
<dbReference type="RefSeq" id="WP_183116161.1">
    <property type="nucleotide sequence ID" value="NZ_JABEQG010000029.1"/>
</dbReference>
<dbReference type="AlphaFoldDB" id="A0A7W4I6W8"/>
<feature type="region of interest" description="Disordered" evidence="1">
    <location>
        <begin position="1"/>
        <end position="21"/>
    </location>
</feature>
<evidence type="ECO:0000256" key="1">
    <source>
        <dbReference type="SAM" id="MobiDB-lite"/>
    </source>
</evidence>
<reference evidence="2 3" key="1">
    <citation type="submission" date="2020-04" db="EMBL/GenBank/DDBJ databases">
        <title>Description of novel Gluconacetobacter.</title>
        <authorList>
            <person name="Sombolestani A."/>
        </authorList>
    </citation>
    <scope>NUCLEOTIDE SEQUENCE [LARGE SCALE GENOMIC DNA]</scope>
    <source>
        <strain evidence="2 3">LMG 7603</strain>
    </source>
</reference>
<evidence type="ECO:0000313" key="3">
    <source>
        <dbReference type="Proteomes" id="UP000550787"/>
    </source>
</evidence>
<dbReference type="Proteomes" id="UP000550787">
    <property type="component" value="Unassembled WGS sequence"/>
</dbReference>
<comment type="caution">
    <text evidence="2">The sequence shown here is derived from an EMBL/GenBank/DDBJ whole genome shotgun (WGS) entry which is preliminary data.</text>
</comment>
<name>A0A7W4I6W8_GLUDI</name>
<feature type="region of interest" description="Disordered" evidence="1">
    <location>
        <begin position="234"/>
        <end position="258"/>
    </location>
</feature>
<accession>A0A7W4I6W8</accession>
<proteinExistence type="predicted"/>
<protein>
    <submittedName>
        <fullName evidence="2">Uncharacterized protein</fullName>
    </submittedName>
</protein>
<dbReference type="EMBL" id="JABEQG010000029">
    <property type="protein sequence ID" value="MBB2157342.1"/>
    <property type="molecule type" value="Genomic_DNA"/>
</dbReference>
<feature type="compositionally biased region" description="Low complexity" evidence="1">
    <location>
        <begin position="235"/>
        <end position="248"/>
    </location>
</feature>
<gene>
    <name evidence="2" type="ORF">HLH33_13640</name>
</gene>